<dbReference type="PANTHER" id="PTHR43525">
    <property type="entry name" value="PROTEIN MALY"/>
    <property type="match status" value="1"/>
</dbReference>
<dbReference type="NCBIfam" id="TIGR04350">
    <property type="entry name" value="C_S_lyase_PatB"/>
    <property type="match status" value="1"/>
</dbReference>
<evidence type="ECO:0000313" key="7">
    <source>
        <dbReference type="EMBL" id="XCJ80317.1"/>
    </source>
</evidence>
<gene>
    <name evidence="7" type="ORF">ABV408_03860</name>
</gene>
<evidence type="ECO:0000256" key="5">
    <source>
        <dbReference type="ARBA" id="ARBA00037974"/>
    </source>
</evidence>
<dbReference type="GO" id="GO:0030170">
    <property type="term" value="F:pyridoxal phosphate binding"/>
    <property type="evidence" value="ECO:0007669"/>
    <property type="project" value="InterPro"/>
</dbReference>
<evidence type="ECO:0000256" key="1">
    <source>
        <dbReference type="ARBA" id="ARBA00001933"/>
    </source>
</evidence>
<protein>
    <recommendedName>
        <fullName evidence="2">cysteine-S-conjugate beta-lyase</fullName>
        <ecNumber evidence="2">4.4.1.13</ecNumber>
    </recommendedName>
</protein>
<dbReference type="Pfam" id="PF00155">
    <property type="entry name" value="Aminotran_1_2"/>
    <property type="match status" value="1"/>
</dbReference>
<dbReference type="InterPro" id="IPR051798">
    <property type="entry name" value="Class-II_PLP-Dep_Aminotrans"/>
</dbReference>
<evidence type="ECO:0000256" key="2">
    <source>
        <dbReference type="ARBA" id="ARBA00012224"/>
    </source>
</evidence>
<organism evidence="7">
    <name type="scientific">Salinicola endophyticus</name>
    <dbReference type="NCBI Taxonomy" id="1949083"/>
    <lineage>
        <taxon>Bacteria</taxon>
        <taxon>Pseudomonadati</taxon>
        <taxon>Pseudomonadota</taxon>
        <taxon>Gammaproteobacteria</taxon>
        <taxon>Oceanospirillales</taxon>
        <taxon>Halomonadaceae</taxon>
        <taxon>Salinicola</taxon>
    </lineage>
</organism>
<keyword evidence="3" id="KW-0663">Pyridoxal phosphate</keyword>
<keyword evidence="4 7" id="KW-0456">Lyase</keyword>
<dbReference type="SUPFAM" id="SSF53383">
    <property type="entry name" value="PLP-dependent transferases"/>
    <property type="match status" value="1"/>
</dbReference>
<dbReference type="Gene3D" id="3.40.640.10">
    <property type="entry name" value="Type I PLP-dependent aspartate aminotransferase-like (Major domain)"/>
    <property type="match status" value="1"/>
</dbReference>
<dbReference type="InterPro" id="IPR027619">
    <property type="entry name" value="C-S_lyase_PatB-like"/>
</dbReference>
<dbReference type="EMBL" id="CP159578">
    <property type="protein sequence ID" value="XCJ80317.1"/>
    <property type="molecule type" value="Genomic_DNA"/>
</dbReference>
<dbReference type="RefSeq" id="WP_353981149.1">
    <property type="nucleotide sequence ID" value="NZ_CP159578.1"/>
</dbReference>
<dbReference type="AlphaFoldDB" id="A0AB74U8F9"/>
<accession>A0AB74U8F9</accession>
<reference evidence="7" key="1">
    <citation type="submission" date="2024-06" db="EMBL/GenBank/DDBJ databases">
        <title>Complete genome of Salinicola endophyticus HNIBRBA4755.</title>
        <authorList>
            <person name="Shin S.Y."/>
            <person name="Kang H."/>
            <person name="Song J."/>
        </authorList>
    </citation>
    <scope>NUCLEOTIDE SEQUENCE</scope>
    <source>
        <strain evidence="7">HNIBRBA4755</strain>
    </source>
</reference>
<dbReference type="InterPro" id="IPR004839">
    <property type="entry name" value="Aminotransferase_I/II_large"/>
</dbReference>
<proteinExistence type="inferred from homology"/>
<evidence type="ECO:0000259" key="6">
    <source>
        <dbReference type="Pfam" id="PF00155"/>
    </source>
</evidence>
<dbReference type="GO" id="GO:0047804">
    <property type="term" value="F:cysteine-S-conjugate beta-lyase activity"/>
    <property type="evidence" value="ECO:0007669"/>
    <property type="project" value="UniProtKB-EC"/>
</dbReference>
<evidence type="ECO:0000256" key="4">
    <source>
        <dbReference type="ARBA" id="ARBA00023239"/>
    </source>
</evidence>
<dbReference type="InterPro" id="IPR015421">
    <property type="entry name" value="PyrdxlP-dep_Trfase_major"/>
</dbReference>
<comment type="similarity">
    <text evidence="5">Belongs to the class-II pyridoxal-phosphate-dependent aminotransferase family. MalY/PatB cystathionine beta-lyase subfamily.</text>
</comment>
<dbReference type="InterPro" id="IPR015422">
    <property type="entry name" value="PyrdxlP-dep_Trfase_small"/>
</dbReference>
<name>A0AB74U8F9_9GAMM</name>
<evidence type="ECO:0000256" key="3">
    <source>
        <dbReference type="ARBA" id="ARBA00022898"/>
    </source>
</evidence>
<comment type="cofactor">
    <cofactor evidence="1">
        <name>pyridoxal 5'-phosphate</name>
        <dbReference type="ChEBI" id="CHEBI:597326"/>
    </cofactor>
</comment>
<dbReference type="PANTHER" id="PTHR43525:SF1">
    <property type="entry name" value="PROTEIN MALY"/>
    <property type="match status" value="1"/>
</dbReference>
<dbReference type="CDD" id="cd00609">
    <property type="entry name" value="AAT_like"/>
    <property type="match status" value="1"/>
</dbReference>
<dbReference type="EC" id="4.4.1.13" evidence="2"/>
<dbReference type="InterPro" id="IPR015424">
    <property type="entry name" value="PyrdxlP-dep_Trfase"/>
</dbReference>
<feature type="domain" description="Aminotransferase class I/classII large" evidence="6">
    <location>
        <begin position="25"/>
        <end position="377"/>
    </location>
</feature>
<sequence length="382" mass="42187">MSFDFATPIDRRQYPTKKWQQYAEDVLPLWVADMDFRSPPAVIEALSRRVDHGVFGYADATPALRDTLCRWSERHYGWSIDPAWQCWVPGVVPALHLAALAFSEPGEGVLTATPIYPPFLSVARHTGREAQTFELAPPTTPGGDWRLDLEALEAAIRPTTRVLLWCHPHNPTGRVWDVDELRGLAELAQRHGLIVVSDELHCDLILDPERPHQPLGLLCPELAERLITLWAPSKTFNIAGLSAACAVIADASLRERFQRAATGVLPGVNVLGLHAAEAAYAEGEAWRQALLGVLRDNLVRLERHVAGWPGVTLSSPQSTYLAWLDLRASAFADSPQQRLLEEARVALSDGADFGWPGFVRLNFGTPSETLEAALGRLDRVLS</sequence>
<dbReference type="Gene3D" id="3.90.1150.10">
    <property type="entry name" value="Aspartate Aminotransferase, domain 1"/>
    <property type="match status" value="1"/>
</dbReference>